<gene>
    <name evidence="2" type="ORF">NC653_038763</name>
</gene>
<feature type="compositionally biased region" description="Basic and acidic residues" evidence="1">
    <location>
        <begin position="92"/>
        <end position="106"/>
    </location>
</feature>
<name>A0AAD6PTR7_9ROSI</name>
<dbReference type="EMBL" id="JAQIZT010000017">
    <property type="protein sequence ID" value="KAJ6960853.1"/>
    <property type="molecule type" value="Genomic_DNA"/>
</dbReference>
<proteinExistence type="predicted"/>
<dbReference type="AlphaFoldDB" id="A0AAD6PTR7"/>
<evidence type="ECO:0000256" key="1">
    <source>
        <dbReference type="SAM" id="MobiDB-lite"/>
    </source>
</evidence>
<sequence>MNGEEIMDNIKKLKNNDFPLWYWKGFFHRMVGQEFCSEDNVEESLSSRLRRSKGSSRYPQQSYGSGNSSKHGRIPNRVGAGVLAGGSPRCGGSDRLDRVHEKFEVQ</sequence>
<accession>A0AAD6PTR7</accession>
<feature type="compositionally biased region" description="Polar residues" evidence="1">
    <location>
        <begin position="58"/>
        <end position="69"/>
    </location>
</feature>
<comment type="caution">
    <text evidence="2">The sequence shown here is derived from an EMBL/GenBank/DDBJ whole genome shotgun (WGS) entry which is preliminary data.</text>
</comment>
<evidence type="ECO:0000313" key="2">
    <source>
        <dbReference type="EMBL" id="KAJ6960853.1"/>
    </source>
</evidence>
<keyword evidence="3" id="KW-1185">Reference proteome</keyword>
<organism evidence="2 3">
    <name type="scientific">Populus alba x Populus x berolinensis</name>
    <dbReference type="NCBI Taxonomy" id="444605"/>
    <lineage>
        <taxon>Eukaryota</taxon>
        <taxon>Viridiplantae</taxon>
        <taxon>Streptophyta</taxon>
        <taxon>Embryophyta</taxon>
        <taxon>Tracheophyta</taxon>
        <taxon>Spermatophyta</taxon>
        <taxon>Magnoliopsida</taxon>
        <taxon>eudicotyledons</taxon>
        <taxon>Gunneridae</taxon>
        <taxon>Pentapetalae</taxon>
        <taxon>rosids</taxon>
        <taxon>fabids</taxon>
        <taxon>Malpighiales</taxon>
        <taxon>Salicaceae</taxon>
        <taxon>Saliceae</taxon>
        <taxon>Populus</taxon>
    </lineage>
</organism>
<protein>
    <submittedName>
        <fullName evidence="2">Uncharacterized protein</fullName>
    </submittedName>
</protein>
<dbReference type="Proteomes" id="UP001164929">
    <property type="component" value="Chromosome 17"/>
</dbReference>
<evidence type="ECO:0000313" key="3">
    <source>
        <dbReference type="Proteomes" id="UP001164929"/>
    </source>
</evidence>
<reference evidence="2" key="1">
    <citation type="journal article" date="2023" name="Mol. Ecol. Resour.">
        <title>Chromosome-level genome assembly of a triploid poplar Populus alba 'Berolinensis'.</title>
        <authorList>
            <person name="Chen S."/>
            <person name="Yu Y."/>
            <person name="Wang X."/>
            <person name="Wang S."/>
            <person name="Zhang T."/>
            <person name="Zhou Y."/>
            <person name="He R."/>
            <person name="Meng N."/>
            <person name="Wang Y."/>
            <person name="Liu W."/>
            <person name="Liu Z."/>
            <person name="Liu J."/>
            <person name="Guo Q."/>
            <person name="Huang H."/>
            <person name="Sederoff R.R."/>
            <person name="Wang G."/>
            <person name="Qu G."/>
            <person name="Chen S."/>
        </authorList>
    </citation>
    <scope>NUCLEOTIDE SEQUENCE</scope>
    <source>
        <strain evidence="2">SC-2020</strain>
    </source>
</reference>
<feature type="region of interest" description="Disordered" evidence="1">
    <location>
        <begin position="46"/>
        <end position="106"/>
    </location>
</feature>